<keyword evidence="3" id="KW-1185">Reference proteome</keyword>
<dbReference type="EnsemblPlants" id="TuG1812G0500000622.01.T01">
    <property type="protein sequence ID" value="TuG1812G0500000622.01.T01.cds313278"/>
    <property type="gene ID" value="TuG1812G0500000622.01"/>
</dbReference>
<dbReference type="Gramene" id="TuG1812G0500000622.01.T01">
    <property type="protein sequence ID" value="TuG1812G0500000622.01.T01.cds313278"/>
    <property type="gene ID" value="TuG1812G0500000622.01"/>
</dbReference>
<feature type="region of interest" description="Disordered" evidence="1">
    <location>
        <begin position="1"/>
        <end position="30"/>
    </location>
</feature>
<dbReference type="AlphaFoldDB" id="A0A8R7QBR2"/>
<sequence>ARSRFCTSVLASRHGAESSAQGHQAKQHHARRLLHRQVRRLRARKAHQRRPEIAHDRHSRHHGVHGSGVRASWQGERRVRHVQLWGGPPRGGLWTTTGFGQDDGDVIHLVQWVWDLYGRGKALSAADARLKE</sequence>
<protein>
    <submittedName>
        <fullName evidence="2">Uncharacterized protein</fullName>
    </submittedName>
</protein>
<reference evidence="2" key="3">
    <citation type="submission" date="2022-06" db="UniProtKB">
        <authorList>
            <consortium name="EnsemblPlants"/>
        </authorList>
    </citation>
    <scope>IDENTIFICATION</scope>
</reference>
<evidence type="ECO:0000313" key="2">
    <source>
        <dbReference type="EnsemblPlants" id="TuG1812G0500000622.01.T01.cds313278"/>
    </source>
</evidence>
<feature type="compositionally biased region" description="Polar residues" evidence="1">
    <location>
        <begin position="1"/>
        <end position="10"/>
    </location>
</feature>
<reference evidence="3" key="1">
    <citation type="journal article" date="2013" name="Nature">
        <title>Draft genome of the wheat A-genome progenitor Triticum urartu.</title>
        <authorList>
            <person name="Ling H.Q."/>
            <person name="Zhao S."/>
            <person name="Liu D."/>
            <person name="Wang J."/>
            <person name="Sun H."/>
            <person name="Zhang C."/>
            <person name="Fan H."/>
            <person name="Li D."/>
            <person name="Dong L."/>
            <person name="Tao Y."/>
            <person name="Gao C."/>
            <person name="Wu H."/>
            <person name="Li Y."/>
            <person name="Cui Y."/>
            <person name="Guo X."/>
            <person name="Zheng S."/>
            <person name="Wang B."/>
            <person name="Yu K."/>
            <person name="Liang Q."/>
            <person name="Yang W."/>
            <person name="Lou X."/>
            <person name="Chen J."/>
            <person name="Feng M."/>
            <person name="Jian J."/>
            <person name="Zhang X."/>
            <person name="Luo G."/>
            <person name="Jiang Y."/>
            <person name="Liu J."/>
            <person name="Wang Z."/>
            <person name="Sha Y."/>
            <person name="Zhang B."/>
            <person name="Wu H."/>
            <person name="Tang D."/>
            <person name="Shen Q."/>
            <person name="Xue P."/>
            <person name="Zou S."/>
            <person name="Wang X."/>
            <person name="Liu X."/>
            <person name="Wang F."/>
            <person name="Yang Y."/>
            <person name="An X."/>
            <person name="Dong Z."/>
            <person name="Zhang K."/>
            <person name="Zhang X."/>
            <person name="Luo M.C."/>
            <person name="Dvorak J."/>
            <person name="Tong Y."/>
            <person name="Wang J."/>
            <person name="Yang H."/>
            <person name="Li Z."/>
            <person name="Wang D."/>
            <person name="Zhang A."/>
            <person name="Wang J."/>
        </authorList>
    </citation>
    <scope>NUCLEOTIDE SEQUENCE</scope>
    <source>
        <strain evidence="3">cv. G1812</strain>
    </source>
</reference>
<evidence type="ECO:0000256" key="1">
    <source>
        <dbReference type="SAM" id="MobiDB-lite"/>
    </source>
</evidence>
<reference evidence="2" key="2">
    <citation type="submission" date="2018-03" db="EMBL/GenBank/DDBJ databases">
        <title>The Triticum urartu genome reveals the dynamic nature of wheat genome evolution.</title>
        <authorList>
            <person name="Ling H."/>
            <person name="Ma B."/>
            <person name="Shi X."/>
            <person name="Liu H."/>
            <person name="Dong L."/>
            <person name="Sun H."/>
            <person name="Cao Y."/>
            <person name="Gao Q."/>
            <person name="Zheng S."/>
            <person name="Li Y."/>
            <person name="Yu Y."/>
            <person name="Du H."/>
            <person name="Qi M."/>
            <person name="Li Y."/>
            <person name="Yu H."/>
            <person name="Cui Y."/>
            <person name="Wang N."/>
            <person name="Chen C."/>
            <person name="Wu H."/>
            <person name="Zhao Y."/>
            <person name="Zhang J."/>
            <person name="Li Y."/>
            <person name="Zhou W."/>
            <person name="Zhang B."/>
            <person name="Hu W."/>
            <person name="Eijk M."/>
            <person name="Tang J."/>
            <person name="Witsenboer H."/>
            <person name="Zhao S."/>
            <person name="Li Z."/>
            <person name="Zhang A."/>
            <person name="Wang D."/>
            <person name="Liang C."/>
        </authorList>
    </citation>
    <scope>NUCLEOTIDE SEQUENCE [LARGE SCALE GENOMIC DNA]</scope>
    <source>
        <strain evidence="2">cv. G1812</strain>
    </source>
</reference>
<organism evidence="2 3">
    <name type="scientific">Triticum urartu</name>
    <name type="common">Red wild einkorn</name>
    <name type="synonym">Crithodium urartu</name>
    <dbReference type="NCBI Taxonomy" id="4572"/>
    <lineage>
        <taxon>Eukaryota</taxon>
        <taxon>Viridiplantae</taxon>
        <taxon>Streptophyta</taxon>
        <taxon>Embryophyta</taxon>
        <taxon>Tracheophyta</taxon>
        <taxon>Spermatophyta</taxon>
        <taxon>Magnoliopsida</taxon>
        <taxon>Liliopsida</taxon>
        <taxon>Poales</taxon>
        <taxon>Poaceae</taxon>
        <taxon>BOP clade</taxon>
        <taxon>Pooideae</taxon>
        <taxon>Triticodae</taxon>
        <taxon>Triticeae</taxon>
        <taxon>Triticinae</taxon>
        <taxon>Triticum</taxon>
    </lineage>
</organism>
<feature type="region of interest" description="Disordered" evidence="1">
    <location>
        <begin position="42"/>
        <end position="73"/>
    </location>
</feature>
<proteinExistence type="predicted"/>
<name>A0A8R7QBR2_TRIUA</name>
<evidence type="ECO:0000313" key="3">
    <source>
        <dbReference type="Proteomes" id="UP000015106"/>
    </source>
</evidence>
<dbReference type="Proteomes" id="UP000015106">
    <property type="component" value="Chromosome 5"/>
</dbReference>
<accession>A0A8R7QBR2</accession>